<evidence type="ECO:0000256" key="6">
    <source>
        <dbReference type="ARBA" id="ARBA00023242"/>
    </source>
</evidence>
<dbReference type="InterPro" id="IPR001680">
    <property type="entry name" value="WD40_rpt"/>
</dbReference>
<dbReference type="InterPro" id="IPR036322">
    <property type="entry name" value="WD40_repeat_dom_sf"/>
</dbReference>
<dbReference type="InterPro" id="IPR012953">
    <property type="entry name" value="BOP1_N_dom"/>
</dbReference>
<dbReference type="SMART" id="SM01035">
    <property type="entry name" value="BOP1NT"/>
    <property type="match status" value="1"/>
</dbReference>
<dbReference type="PANTHER" id="PTHR17605:SF0">
    <property type="entry name" value="RIBOSOME BIOGENESIS PROTEIN BOP1"/>
    <property type="match status" value="1"/>
</dbReference>
<keyword evidence="5" id="KW-0677">Repeat</keyword>
<dbReference type="PANTHER" id="PTHR17605">
    <property type="entry name" value="RIBOSOME BIOGENESIS PROTEIN BOP1 BLOCK OF PROLIFERATION 1 PROTEIN"/>
    <property type="match status" value="1"/>
</dbReference>
<keyword evidence="4" id="KW-0853">WD repeat</keyword>
<accession>A0A3M7L4P6</accession>
<proteinExistence type="predicted"/>
<feature type="compositionally biased region" description="Basic and acidic residues" evidence="7">
    <location>
        <begin position="54"/>
        <end position="64"/>
    </location>
</feature>
<evidence type="ECO:0000256" key="3">
    <source>
        <dbReference type="ARBA" id="ARBA00022552"/>
    </source>
</evidence>
<feature type="compositionally biased region" description="Low complexity" evidence="7">
    <location>
        <begin position="23"/>
        <end position="35"/>
    </location>
</feature>
<comment type="caution">
    <text evidence="9">The sequence shown here is derived from an EMBL/GenBank/DDBJ whole genome shotgun (WGS) entry which is preliminary data.</text>
</comment>
<dbReference type="Gene3D" id="2.130.10.10">
    <property type="entry name" value="YVTN repeat-like/Quinoprotein amine dehydrogenase"/>
    <property type="match status" value="1"/>
</dbReference>
<keyword evidence="3" id="KW-0698">rRNA processing</keyword>
<dbReference type="GO" id="GO:0043021">
    <property type="term" value="F:ribonucleoprotein complex binding"/>
    <property type="evidence" value="ECO:0007669"/>
    <property type="project" value="TreeGrafter"/>
</dbReference>
<dbReference type="GO" id="GO:0070545">
    <property type="term" value="C:PeBoW complex"/>
    <property type="evidence" value="ECO:0007669"/>
    <property type="project" value="TreeGrafter"/>
</dbReference>
<evidence type="ECO:0000256" key="2">
    <source>
        <dbReference type="ARBA" id="ARBA00022517"/>
    </source>
</evidence>
<evidence type="ECO:0000256" key="7">
    <source>
        <dbReference type="SAM" id="MobiDB-lite"/>
    </source>
</evidence>
<evidence type="ECO:0000313" key="10">
    <source>
        <dbReference type="Proteomes" id="UP000279271"/>
    </source>
</evidence>
<feature type="compositionally biased region" description="Acidic residues" evidence="7">
    <location>
        <begin position="86"/>
        <end position="98"/>
    </location>
</feature>
<organism evidence="9 10">
    <name type="scientific">Auxenochlorella protothecoides</name>
    <name type="common">Green microalga</name>
    <name type="synonym">Chlorella protothecoides</name>
    <dbReference type="NCBI Taxonomy" id="3075"/>
    <lineage>
        <taxon>Eukaryota</taxon>
        <taxon>Viridiplantae</taxon>
        <taxon>Chlorophyta</taxon>
        <taxon>core chlorophytes</taxon>
        <taxon>Trebouxiophyceae</taxon>
        <taxon>Chlorellales</taxon>
        <taxon>Chlorellaceae</taxon>
        <taxon>Auxenochlorella</taxon>
    </lineage>
</organism>
<dbReference type="GO" id="GO:0000463">
    <property type="term" value="P:maturation of LSU-rRNA from tricistronic rRNA transcript (SSU-rRNA, 5.8S rRNA, LSU-rRNA)"/>
    <property type="evidence" value="ECO:0007669"/>
    <property type="project" value="TreeGrafter"/>
</dbReference>
<keyword evidence="2" id="KW-0690">Ribosome biogenesis</keyword>
<evidence type="ECO:0000313" key="9">
    <source>
        <dbReference type="EMBL" id="RMZ57557.1"/>
    </source>
</evidence>
<dbReference type="SUPFAM" id="SSF50978">
    <property type="entry name" value="WD40 repeat-like"/>
    <property type="match status" value="1"/>
</dbReference>
<dbReference type="GO" id="GO:0030687">
    <property type="term" value="C:preribosome, large subunit precursor"/>
    <property type="evidence" value="ECO:0007669"/>
    <property type="project" value="TreeGrafter"/>
</dbReference>
<keyword evidence="6" id="KW-0539">Nucleus</keyword>
<dbReference type="Proteomes" id="UP000279271">
    <property type="component" value="Unassembled WGS sequence"/>
</dbReference>
<comment type="subcellular location">
    <subcellularLocation>
        <location evidence="1">Nucleus</location>
        <location evidence="1">Nucleolus</location>
    </subcellularLocation>
</comment>
<feature type="compositionally biased region" description="Acidic residues" evidence="7">
    <location>
        <begin position="36"/>
        <end position="53"/>
    </location>
</feature>
<reference evidence="10" key="1">
    <citation type="journal article" date="2018" name="Algal Res.">
        <title>Characterization of plant carbon substrate utilization by Auxenochlorella protothecoides.</title>
        <authorList>
            <person name="Vogler B.W."/>
            <person name="Starkenburg S.R."/>
            <person name="Sudasinghe N."/>
            <person name="Schambach J.Y."/>
            <person name="Rollin J.A."/>
            <person name="Pattathil S."/>
            <person name="Barry A.N."/>
        </authorList>
    </citation>
    <scope>NUCLEOTIDE SEQUENCE [LARGE SCALE GENOMIC DNA]</scope>
    <source>
        <strain evidence="10">UTEX 25</strain>
    </source>
</reference>
<dbReference type="Pfam" id="PF08145">
    <property type="entry name" value="BOP1NT"/>
    <property type="match status" value="1"/>
</dbReference>
<feature type="domain" description="BOP1 N-terminal" evidence="8">
    <location>
        <begin position="151"/>
        <end position="421"/>
    </location>
</feature>
<evidence type="ECO:0000259" key="8">
    <source>
        <dbReference type="SMART" id="SM01035"/>
    </source>
</evidence>
<sequence>MSPKRASTGARKPAKNEERPPSEVDVSELVLSSGSDTEEEDVEAFSGDSDSEADVEHEIDHAVKDYVGALTRNVGNGAGQPPTVDASEEDEGREEADEAGFVTSESETGTDGEMGEEEPASPRPQDDPASDSSEDERPGRNTVGNVPLEWYDAEEHIGYDKDGMKLVKKGRKDKLDTLLARNDSTKARLAGELGSGHFLRTVYDDYNDEEIVLSKAEMRMINRIRTGQFPHLEVNPFPEENDWFTRDTEVMPLTGAPEPKRRFVPSKWEEKKVVKLVRAIRRGWLKLGAPPAEEADKPYLMWQDDGQASSRTGTGLAYIPAPKPRLPGHAESYNPPKEYLPTEEELAAVAMQPEEERPAFVPTAFPSLRAVPAYAAFIKERFERCLDLYLCPRGRRKRAPVKDPSVLVPHLPKPRDLQPFPSAEGLRFLGHAAAIRIYNLAKQAMVKKLFTGAGVITSIALHSTGDHLIVGSEDNRLAWYDLDLSTRPYRALRFHSKALRGVAFHRSYPLFASASDDGLVQVFHGMVYADLMTNPLIVPVKILHGGVPQLAVAFHPTQPWVFAGGQDGVITLYVNV</sequence>
<dbReference type="AlphaFoldDB" id="A0A3M7L4P6"/>
<evidence type="ECO:0000256" key="1">
    <source>
        <dbReference type="ARBA" id="ARBA00004604"/>
    </source>
</evidence>
<dbReference type="InterPro" id="IPR015943">
    <property type="entry name" value="WD40/YVTN_repeat-like_dom_sf"/>
</dbReference>
<dbReference type="InterPro" id="IPR028598">
    <property type="entry name" value="BOP1/Erb1"/>
</dbReference>
<protein>
    <recommendedName>
        <fullName evidence="8">BOP1 N-terminal domain-containing protein</fullName>
    </recommendedName>
</protein>
<gene>
    <name evidence="9" type="ORF">APUTEX25_001757</name>
</gene>
<evidence type="ECO:0000256" key="4">
    <source>
        <dbReference type="ARBA" id="ARBA00022574"/>
    </source>
</evidence>
<dbReference type="SMART" id="SM00320">
    <property type="entry name" value="WD40"/>
    <property type="match status" value="3"/>
</dbReference>
<dbReference type="EMBL" id="QOKY01000126">
    <property type="protein sequence ID" value="RMZ57557.1"/>
    <property type="molecule type" value="Genomic_DNA"/>
</dbReference>
<evidence type="ECO:0000256" key="5">
    <source>
        <dbReference type="ARBA" id="ARBA00022737"/>
    </source>
</evidence>
<feature type="region of interest" description="Disordered" evidence="7">
    <location>
        <begin position="1"/>
        <end position="147"/>
    </location>
</feature>
<name>A0A3M7L4P6_AUXPR</name>
<dbReference type="Pfam" id="PF00400">
    <property type="entry name" value="WD40"/>
    <property type="match status" value="3"/>
</dbReference>
<feature type="compositionally biased region" description="Acidic residues" evidence="7">
    <location>
        <begin position="108"/>
        <end position="119"/>
    </location>
</feature>